<dbReference type="Proteomes" id="UP000320176">
    <property type="component" value="Unassembled WGS sequence"/>
</dbReference>
<evidence type="ECO:0000313" key="2">
    <source>
        <dbReference type="Proteomes" id="UP000320176"/>
    </source>
</evidence>
<dbReference type="AlphaFoldDB" id="A0A5C6AZE0"/>
<sequence length="40" mass="4383">MISSLARGEEQLGGQRTGEFCVARDEISSVSIEENRISVK</sequence>
<keyword evidence="2" id="KW-1185">Reference proteome</keyword>
<protein>
    <submittedName>
        <fullName evidence="1">Uncharacterized protein</fullName>
    </submittedName>
</protein>
<name>A0A5C6AZE0_9BACT</name>
<comment type="caution">
    <text evidence="1">The sequence shown here is derived from an EMBL/GenBank/DDBJ whole genome shotgun (WGS) entry which is preliminary data.</text>
</comment>
<accession>A0A5C6AZE0</accession>
<dbReference type="EMBL" id="SJPN01000003">
    <property type="protein sequence ID" value="TWU04529.1"/>
    <property type="molecule type" value="Genomic_DNA"/>
</dbReference>
<gene>
    <name evidence="1" type="ORF">Pla52n_25700</name>
</gene>
<reference evidence="1 2" key="1">
    <citation type="submission" date="2019-02" db="EMBL/GenBank/DDBJ databases">
        <title>Deep-cultivation of Planctomycetes and their phenomic and genomic characterization uncovers novel biology.</title>
        <authorList>
            <person name="Wiegand S."/>
            <person name="Jogler M."/>
            <person name="Boedeker C."/>
            <person name="Pinto D."/>
            <person name="Vollmers J."/>
            <person name="Rivas-Marin E."/>
            <person name="Kohn T."/>
            <person name="Peeters S.H."/>
            <person name="Heuer A."/>
            <person name="Rast P."/>
            <person name="Oberbeckmann S."/>
            <person name="Bunk B."/>
            <person name="Jeske O."/>
            <person name="Meyerdierks A."/>
            <person name="Storesund J.E."/>
            <person name="Kallscheuer N."/>
            <person name="Luecker S."/>
            <person name="Lage O.M."/>
            <person name="Pohl T."/>
            <person name="Merkel B.J."/>
            <person name="Hornburger P."/>
            <person name="Mueller R.-W."/>
            <person name="Bruemmer F."/>
            <person name="Labrenz M."/>
            <person name="Spormann A.M."/>
            <person name="Op Den Camp H."/>
            <person name="Overmann J."/>
            <person name="Amann R."/>
            <person name="Jetten M.S.M."/>
            <person name="Mascher T."/>
            <person name="Medema M.H."/>
            <person name="Devos D.P."/>
            <person name="Kaster A.-K."/>
            <person name="Ovreas L."/>
            <person name="Rohde M."/>
            <person name="Galperin M.Y."/>
            <person name="Jogler C."/>
        </authorList>
    </citation>
    <scope>NUCLEOTIDE SEQUENCE [LARGE SCALE GENOMIC DNA]</scope>
    <source>
        <strain evidence="1 2">Pla52n</strain>
    </source>
</reference>
<proteinExistence type="predicted"/>
<organism evidence="1 2">
    <name type="scientific">Stieleria varia</name>
    <dbReference type="NCBI Taxonomy" id="2528005"/>
    <lineage>
        <taxon>Bacteria</taxon>
        <taxon>Pseudomonadati</taxon>
        <taxon>Planctomycetota</taxon>
        <taxon>Planctomycetia</taxon>
        <taxon>Pirellulales</taxon>
        <taxon>Pirellulaceae</taxon>
        <taxon>Stieleria</taxon>
    </lineage>
</organism>
<evidence type="ECO:0000313" key="1">
    <source>
        <dbReference type="EMBL" id="TWU04529.1"/>
    </source>
</evidence>